<gene>
    <name evidence="2" type="ORF">RMQ68_08705</name>
</gene>
<dbReference type="AlphaFoldDB" id="A0AA96DIB6"/>
<reference evidence="2" key="1">
    <citation type="submission" date="2023-09" db="EMBL/GenBank/DDBJ databases">
        <title>Arcobacter tbilisiensis sp. nov. isolated from chicken meat in Tbilisi, Georgia.</title>
        <authorList>
            <person name="Matthias R."/>
            <person name="Zautner A.E."/>
        </authorList>
    </citation>
    <scope>NUCLEOTIDE SEQUENCE</scope>
    <source>
        <strain evidence="2">LEO 52</strain>
    </source>
</reference>
<dbReference type="Gene3D" id="3.30.420.40">
    <property type="match status" value="1"/>
</dbReference>
<sequence length="502" mass="59276">MKLIYKIEYNSTSFYFKRLIDELIKNSNIDANTKQYFGFILIFIDDELENIEKFFLNLETNLPYSMFLKKSYLIDEFNEEIKELEDKNIKENFEILTNRKVKDILENSNFDFLSQIVNLNRSFVVEFEDLELFLPNKNLKENFEKDNYEVRLLVTNSQILTDLFIIEEPEINLLCSIERPLVKLKLKNIDENISNSGYIFTRLVNSSKEVELSKALKEQNIDYILYVTKKDELKACSFENLNLIISDDKTLYPKYDYKKDLIFNSSSEYLNSFSNVYNAVLHEHNLLDKNSIGVYFSLNSKNSFVDIKVLNEEEKRVIYIPDIESNMNQILEDISSLDENCKRLVDSFSKKYPYTKDIKLSNNSGFSTIIEAMAKLLNIESIKDFEELALNSGYVDALQIDMKLIKIDNKNYLDYRKTIQSIMSYKMADVENETLSFSFYEFLAEFIIDYLREIARKTNAKDIVLCGDIFSNRQVFHKVYKELSKKYNLILPTEYAMDINFY</sequence>
<proteinExistence type="predicted"/>
<protein>
    <recommendedName>
        <fullName evidence="1">Carbamoyltransferase Kae1-like domain-containing protein</fullName>
    </recommendedName>
</protein>
<dbReference type="InterPro" id="IPR043129">
    <property type="entry name" value="ATPase_NBD"/>
</dbReference>
<organism evidence="2">
    <name type="scientific">Arcobacter sp. AZ-2023</name>
    <dbReference type="NCBI Taxonomy" id="3074453"/>
    <lineage>
        <taxon>Bacteria</taxon>
        <taxon>Pseudomonadati</taxon>
        <taxon>Campylobacterota</taxon>
        <taxon>Epsilonproteobacteria</taxon>
        <taxon>Campylobacterales</taxon>
        <taxon>Arcobacteraceae</taxon>
        <taxon>Arcobacter</taxon>
    </lineage>
</organism>
<evidence type="ECO:0000313" key="2">
    <source>
        <dbReference type="EMBL" id="WNL29441.1"/>
    </source>
</evidence>
<dbReference type="InterPro" id="IPR055128">
    <property type="entry name" value="HypF_C_2"/>
</dbReference>
<dbReference type="Pfam" id="PF22521">
    <property type="entry name" value="HypF_C_2"/>
    <property type="match status" value="1"/>
</dbReference>
<name>A0AA96DIB6_9BACT</name>
<evidence type="ECO:0000259" key="1">
    <source>
        <dbReference type="Pfam" id="PF22521"/>
    </source>
</evidence>
<dbReference type="SUPFAM" id="SSF53067">
    <property type="entry name" value="Actin-like ATPase domain"/>
    <property type="match status" value="1"/>
</dbReference>
<accession>A0AA96DIB6</accession>
<feature type="domain" description="Carbamoyltransferase Kae1-like" evidence="1">
    <location>
        <begin position="355"/>
        <end position="492"/>
    </location>
</feature>
<dbReference type="EMBL" id="CP134854">
    <property type="protein sequence ID" value="WNL29441.1"/>
    <property type="molecule type" value="Genomic_DNA"/>
</dbReference>